<feature type="domain" description="C2H2-type" evidence="11">
    <location>
        <begin position="94"/>
        <end position="123"/>
    </location>
</feature>
<feature type="domain" description="C2H2-type" evidence="11">
    <location>
        <begin position="273"/>
        <end position="300"/>
    </location>
</feature>
<reference evidence="12" key="2">
    <citation type="submission" date="2025-08" db="UniProtKB">
        <authorList>
            <consortium name="Ensembl"/>
        </authorList>
    </citation>
    <scope>IDENTIFICATION</scope>
</reference>
<dbReference type="GO" id="GO:0008270">
    <property type="term" value="F:zinc ion binding"/>
    <property type="evidence" value="ECO:0007669"/>
    <property type="project" value="UniProtKB-KW"/>
</dbReference>
<keyword evidence="4" id="KW-0677">Repeat</keyword>
<reference evidence="12 13" key="1">
    <citation type="submission" date="2020-02" db="EMBL/GenBank/DDBJ databases">
        <title>Esox lucius (northern pike) genome, fEsoLuc1, primary haplotype.</title>
        <authorList>
            <person name="Myers G."/>
            <person name="Karagic N."/>
            <person name="Meyer A."/>
            <person name="Pippel M."/>
            <person name="Reichard M."/>
            <person name="Winkler S."/>
            <person name="Tracey A."/>
            <person name="Sims Y."/>
            <person name="Howe K."/>
            <person name="Rhie A."/>
            <person name="Formenti G."/>
            <person name="Durbin R."/>
            <person name="Fedrigo O."/>
            <person name="Jarvis E.D."/>
        </authorList>
    </citation>
    <scope>NUCLEOTIDE SEQUENCE [LARGE SCALE GENOMIC DNA]</scope>
</reference>
<sequence>SNIGRFNPSQLKMTTSMQENGKKPKGTDEWMQGRQKTRFCSDCRKSFQQERDLIRHQRTHTGEKPYHCPDCDRGFSRSDKLKLHRRTHTGEKPYHCLDCDKRFSLLDKLKLHKKRPFNTASDVLSKNKQQCPINGQCPSDQKYQPSCLERPQQPQTVPKNGEQAQDADGTDEWIQVISSEGEKHHYCPECGKTFRQGRDLIRHLRTHTGEKPYHCPDCDKSFARLDKLKLHQRTHTGVKPYHCPDCDKSFSRLDKLKLHKKIHEKDKHRQTSYDCSICDKSFPGRQRLEKHQLVHIERNRYRCSRCDKRFPDMAKLRSHLPIHSGDLAGKVPYLCTVCGEGIPNLQKLEEHQRTCGPLSKPHCGCTCVHPWSQKLF</sequence>
<keyword evidence="7" id="KW-0238">DNA-binding</keyword>
<feature type="domain" description="C2H2-type" evidence="11">
    <location>
        <begin position="241"/>
        <end position="268"/>
    </location>
</feature>
<dbReference type="InterPro" id="IPR013087">
    <property type="entry name" value="Znf_C2H2_type"/>
</dbReference>
<keyword evidence="13" id="KW-1185">Reference proteome</keyword>
<dbReference type="PANTHER" id="PTHR23235">
    <property type="entry name" value="KRUEPPEL-LIKE TRANSCRIPTION FACTOR"/>
    <property type="match status" value="1"/>
</dbReference>
<evidence type="ECO:0000256" key="9">
    <source>
        <dbReference type="PROSITE-ProRule" id="PRU00042"/>
    </source>
</evidence>
<feature type="domain" description="C2H2-type" evidence="11">
    <location>
        <begin position="213"/>
        <end position="240"/>
    </location>
</feature>
<dbReference type="Gene3D" id="3.30.160.60">
    <property type="entry name" value="Classic Zinc Finger"/>
    <property type="match status" value="7"/>
</dbReference>
<keyword evidence="8" id="KW-0539">Nucleus</keyword>
<evidence type="ECO:0000256" key="2">
    <source>
        <dbReference type="ARBA" id="ARBA00006991"/>
    </source>
</evidence>
<feature type="domain" description="C2H2-type" evidence="11">
    <location>
        <begin position="38"/>
        <end position="65"/>
    </location>
</feature>
<protein>
    <recommendedName>
        <fullName evidence="11">C2H2-type domain-containing protein</fullName>
    </recommendedName>
</protein>
<dbReference type="PROSITE" id="PS50157">
    <property type="entry name" value="ZINC_FINGER_C2H2_2"/>
    <property type="match status" value="8"/>
</dbReference>
<dbReference type="GeneTree" id="ENSGT00940000164807"/>
<dbReference type="SMART" id="SM00355">
    <property type="entry name" value="ZnF_C2H2"/>
    <property type="match status" value="9"/>
</dbReference>
<name>A0AAY5KWC7_ESOLU</name>
<dbReference type="FunFam" id="3.30.160.60:FF:000358">
    <property type="entry name" value="zinc finger protein 24"/>
    <property type="match status" value="1"/>
</dbReference>
<dbReference type="FunFam" id="3.30.160.60:FF:000180">
    <property type="entry name" value="Zinc finger protein 689"/>
    <property type="match status" value="1"/>
</dbReference>
<feature type="domain" description="C2H2-type" evidence="11">
    <location>
        <begin position="301"/>
        <end position="328"/>
    </location>
</feature>
<dbReference type="Ensembl" id="ENSELUT00000103934.1">
    <property type="protein sequence ID" value="ENSELUP00000093124.1"/>
    <property type="gene ID" value="ENSELUG00000039725.1"/>
</dbReference>
<feature type="domain" description="C2H2-type" evidence="11">
    <location>
        <begin position="66"/>
        <end position="93"/>
    </location>
</feature>
<dbReference type="GO" id="GO:0000978">
    <property type="term" value="F:RNA polymerase II cis-regulatory region sequence-specific DNA binding"/>
    <property type="evidence" value="ECO:0007669"/>
    <property type="project" value="TreeGrafter"/>
</dbReference>
<evidence type="ECO:0000256" key="1">
    <source>
        <dbReference type="ARBA" id="ARBA00004123"/>
    </source>
</evidence>
<gene>
    <name evidence="12" type="primary">ZSWIM2</name>
</gene>
<dbReference type="FunFam" id="3.30.160.60:FF:001498">
    <property type="entry name" value="Zinc finger protein 404"/>
    <property type="match status" value="1"/>
</dbReference>
<evidence type="ECO:0000256" key="4">
    <source>
        <dbReference type="ARBA" id="ARBA00022737"/>
    </source>
</evidence>
<reference evidence="12" key="3">
    <citation type="submission" date="2025-09" db="UniProtKB">
        <authorList>
            <consortium name="Ensembl"/>
        </authorList>
    </citation>
    <scope>IDENTIFICATION</scope>
</reference>
<dbReference type="FunFam" id="3.30.160.60:FF:000446">
    <property type="entry name" value="Zinc finger protein"/>
    <property type="match status" value="1"/>
</dbReference>
<dbReference type="SUPFAM" id="SSF57667">
    <property type="entry name" value="beta-beta-alpha zinc fingers"/>
    <property type="match status" value="5"/>
</dbReference>
<keyword evidence="3" id="KW-0479">Metal-binding</keyword>
<dbReference type="InterPro" id="IPR036236">
    <property type="entry name" value="Znf_C2H2_sf"/>
</dbReference>
<comment type="subcellular location">
    <subcellularLocation>
        <location evidence="1">Nucleus</location>
    </subcellularLocation>
</comment>
<dbReference type="AlphaFoldDB" id="A0AAY5KWC7"/>
<dbReference type="Proteomes" id="UP000265140">
    <property type="component" value="Chromosome 22"/>
</dbReference>
<dbReference type="GO" id="GO:0005634">
    <property type="term" value="C:nucleus"/>
    <property type="evidence" value="ECO:0007669"/>
    <property type="project" value="UniProtKB-SubCell"/>
</dbReference>
<feature type="region of interest" description="Disordered" evidence="10">
    <location>
        <begin position="123"/>
        <end position="169"/>
    </location>
</feature>
<dbReference type="FunFam" id="3.30.160.60:FF:002343">
    <property type="entry name" value="Zinc finger protein 33A"/>
    <property type="match status" value="1"/>
</dbReference>
<keyword evidence="5 9" id="KW-0863">Zinc-finger</keyword>
<feature type="compositionally biased region" description="Polar residues" evidence="10">
    <location>
        <begin position="1"/>
        <end position="19"/>
    </location>
</feature>
<proteinExistence type="inferred from homology"/>
<dbReference type="FunFam" id="3.30.160.60:FF:001450">
    <property type="entry name" value="zinc finger protein 774"/>
    <property type="match status" value="1"/>
</dbReference>
<evidence type="ECO:0000256" key="7">
    <source>
        <dbReference type="ARBA" id="ARBA00023125"/>
    </source>
</evidence>
<evidence type="ECO:0000256" key="5">
    <source>
        <dbReference type="ARBA" id="ARBA00022771"/>
    </source>
</evidence>
<evidence type="ECO:0000256" key="6">
    <source>
        <dbReference type="ARBA" id="ARBA00022833"/>
    </source>
</evidence>
<dbReference type="GO" id="GO:0000981">
    <property type="term" value="F:DNA-binding transcription factor activity, RNA polymerase II-specific"/>
    <property type="evidence" value="ECO:0007669"/>
    <property type="project" value="TreeGrafter"/>
</dbReference>
<dbReference type="PROSITE" id="PS00028">
    <property type="entry name" value="ZINC_FINGER_C2H2_1"/>
    <property type="match status" value="7"/>
</dbReference>
<evidence type="ECO:0000256" key="3">
    <source>
        <dbReference type="ARBA" id="ARBA00022723"/>
    </source>
</evidence>
<evidence type="ECO:0000256" key="8">
    <source>
        <dbReference type="ARBA" id="ARBA00023242"/>
    </source>
</evidence>
<keyword evidence="6" id="KW-0862">Zinc</keyword>
<comment type="similarity">
    <text evidence="2">Belongs to the krueppel C2H2-type zinc-finger protein family.</text>
</comment>
<evidence type="ECO:0000313" key="13">
    <source>
        <dbReference type="Proteomes" id="UP000265140"/>
    </source>
</evidence>
<feature type="domain" description="C2H2-type" evidence="11">
    <location>
        <begin position="185"/>
        <end position="212"/>
    </location>
</feature>
<accession>A0AAY5KWC7</accession>
<dbReference type="Pfam" id="PF13465">
    <property type="entry name" value="zf-H2C2_2"/>
    <property type="match status" value="1"/>
</dbReference>
<feature type="compositionally biased region" description="Polar residues" evidence="10">
    <location>
        <begin position="123"/>
        <end position="144"/>
    </location>
</feature>
<organism evidence="12 13">
    <name type="scientific">Esox lucius</name>
    <name type="common">Northern pike</name>
    <dbReference type="NCBI Taxonomy" id="8010"/>
    <lineage>
        <taxon>Eukaryota</taxon>
        <taxon>Metazoa</taxon>
        <taxon>Chordata</taxon>
        <taxon>Craniata</taxon>
        <taxon>Vertebrata</taxon>
        <taxon>Euteleostomi</taxon>
        <taxon>Actinopterygii</taxon>
        <taxon>Neopterygii</taxon>
        <taxon>Teleostei</taxon>
        <taxon>Protacanthopterygii</taxon>
        <taxon>Esociformes</taxon>
        <taxon>Esocidae</taxon>
        <taxon>Esox</taxon>
    </lineage>
</organism>
<evidence type="ECO:0000313" key="12">
    <source>
        <dbReference type="Ensembl" id="ENSELUP00000093124.1"/>
    </source>
</evidence>
<evidence type="ECO:0000256" key="10">
    <source>
        <dbReference type="SAM" id="MobiDB-lite"/>
    </source>
</evidence>
<evidence type="ECO:0000259" key="11">
    <source>
        <dbReference type="PROSITE" id="PS50157"/>
    </source>
</evidence>
<feature type="region of interest" description="Disordered" evidence="10">
    <location>
        <begin position="1"/>
        <end position="33"/>
    </location>
</feature>
<dbReference type="Pfam" id="PF00096">
    <property type="entry name" value="zf-C2H2"/>
    <property type="match status" value="4"/>
</dbReference>